<keyword evidence="4" id="KW-0862">Zinc</keyword>
<dbReference type="AlphaFoldDB" id="A0AAV2RJS2"/>
<accession>A0AAV2RJS2</accession>
<dbReference type="InterPro" id="IPR036236">
    <property type="entry name" value="Znf_C2H2_sf"/>
</dbReference>
<comment type="caution">
    <text evidence="8">The sequence shown here is derived from an EMBL/GenBank/DDBJ whole genome shotgun (WGS) entry which is preliminary data.</text>
</comment>
<evidence type="ECO:0000313" key="9">
    <source>
        <dbReference type="Proteomes" id="UP001497623"/>
    </source>
</evidence>
<evidence type="ECO:0000256" key="4">
    <source>
        <dbReference type="ARBA" id="ARBA00022833"/>
    </source>
</evidence>
<feature type="domain" description="C2H2-type" evidence="7">
    <location>
        <begin position="441"/>
        <end position="469"/>
    </location>
</feature>
<evidence type="ECO:0000256" key="2">
    <source>
        <dbReference type="ARBA" id="ARBA00022737"/>
    </source>
</evidence>
<evidence type="ECO:0000256" key="5">
    <source>
        <dbReference type="PROSITE-ProRule" id="PRU00042"/>
    </source>
</evidence>
<dbReference type="Proteomes" id="UP001497623">
    <property type="component" value="Unassembled WGS sequence"/>
</dbReference>
<keyword evidence="9" id="KW-1185">Reference proteome</keyword>
<organism evidence="8 9">
    <name type="scientific">Meganyctiphanes norvegica</name>
    <name type="common">Northern krill</name>
    <name type="synonym">Thysanopoda norvegica</name>
    <dbReference type="NCBI Taxonomy" id="48144"/>
    <lineage>
        <taxon>Eukaryota</taxon>
        <taxon>Metazoa</taxon>
        <taxon>Ecdysozoa</taxon>
        <taxon>Arthropoda</taxon>
        <taxon>Crustacea</taxon>
        <taxon>Multicrustacea</taxon>
        <taxon>Malacostraca</taxon>
        <taxon>Eumalacostraca</taxon>
        <taxon>Eucarida</taxon>
        <taxon>Euphausiacea</taxon>
        <taxon>Euphausiidae</taxon>
        <taxon>Meganyctiphanes</taxon>
    </lineage>
</organism>
<feature type="compositionally biased region" description="Basic and acidic residues" evidence="6">
    <location>
        <begin position="152"/>
        <end position="170"/>
    </location>
</feature>
<dbReference type="EMBL" id="CAXKWB010023346">
    <property type="protein sequence ID" value="CAL4125079.1"/>
    <property type="molecule type" value="Genomic_DNA"/>
</dbReference>
<sequence length="1066" mass="120704">MYLQKLDPLNGEVDVLLSKLDNLPADVKLQALQKLSQKVSSPKVKDAAIRGISSISVKEKTVTNDATFQLASSQVHMAQDHIEPEMVDDENQIEPEMVVDAIIKQENFDDDEDVYTTMDVSCTSSEGNNHSLEVKVSRGVKPLNNESHKKKSNESYKVTKPEVIKKERSTERRKKQKINYRHLSEFGHNRRADTQIKNEDVNDESTKDDDFPKKRGRGRPPKDNISLCVSTPIVGLRASATQTEGKYDGVTARSLITTYKYKFSNDNPNLECDLLESCLQESGINGLNVRCIIRKLPKVVGDIKKETEELDVSSCLKESLSTVNKKRNKLNSQVSNSPSDDLQDQKFSEEERSLLNYEDNVVICDSVESLAILNKRKNPTSGYKCDECGKLYTSMSILKSHQVRHRKKEDLPFKCEKCDFRSAAKIDMFRHQYKHSKSQVYICEICGTTFARDTSLREHIEYVHAKTLKLKCWICDFVTHRRSSMRVHIQGHKNAQHVAIACPICGATYKAKNHLRAHLLTHAEAKDFACDKCDKKFIMRNRLVAHQLQVHGSKDFVCGVCSKKFSTIHHLKRHVRIHTGERPYRCCFCAFSFNVQGNLIKHIRQMHDKINFSYKDYLREIGEQGPPPKLDELNLARLKDAGKDVIQKLLPALEKLAGQPVTLEALKEKDRKKRESRITAMQEQYAKRRRRVLRKPATGDKHSSYYTESDGKITLYTITGGNDAEENGSNIEPSIDERISVENGLSSIDDNQCWLTHTDENGCVMLIPCDVSLINGADTEEHDEDDQTRDWGNSSQLSTFKMSKDNSNESSTEVMTVQISNEERLQLLEMKKHIKSGLGFDQDDDSDKGGQLSTGLESLHKGLDDVESLSKVVENLDTMSMSLDSPLTSYLVSNKPNSKPPYTRIPESIQVIATNEPVDEMVSPAANLMLPEKYIIDDEEQVLQLPEGAVMDPGVLLRQMAEKLETARSIDSPELTTNRLHASDYSFIDTNTDKSNKQTFVINTQDDNQVKKEDTNVVAGSDKFSITMEESSKNRNDVNTLDDTEREDPKTAIVLFVNADDFEENN</sequence>
<dbReference type="PROSITE" id="PS50157">
    <property type="entry name" value="ZINC_FINGER_C2H2_2"/>
    <property type="match status" value="6"/>
</dbReference>
<keyword evidence="2" id="KW-0677">Repeat</keyword>
<proteinExistence type="predicted"/>
<dbReference type="Pfam" id="PF00096">
    <property type="entry name" value="zf-C2H2"/>
    <property type="match status" value="3"/>
</dbReference>
<evidence type="ECO:0000256" key="3">
    <source>
        <dbReference type="ARBA" id="ARBA00022771"/>
    </source>
</evidence>
<feature type="domain" description="C2H2-type" evidence="7">
    <location>
        <begin position="383"/>
        <end position="410"/>
    </location>
</feature>
<evidence type="ECO:0000259" key="7">
    <source>
        <dbReference type="PROSITE" id="PS50157"/>
    </source>
</evidence>
<feature type="compositionally biased region" description="Basic and acidic residues" evidence="6">
    <location>
        <begin position="182"/>
        <end position="213"/>
    </location>
</feature>
<feature type="domain" description="C2H2-type" evidence="7">
    <location>
        <begin position="500"/>
        <end position="527"/>
    </location>
</feature>
<feature type="region of interest" description="Disordered" evidence="6">
    <location>
        <begin position="1028"/>
        <end position="1049"/>
    </location>
</feature>
<feature type="compositionally biased region" description="Polar residues" evidence="6">
    <location>
        <begin position="790"/>
        <end position="801"/>
    </location>
</feature>
<protein>
    <recommendedName>
        <fullName evidence="7">C2H2-type domain-containing protein</fullName>
    </recommendedName>
</protein>
<dbReference type="InterPro" id="IPR013087">
    <property type="entry name" value="Znf_C2H2_type"/>
</dbReference>
<reference evidence="8 9" key="1">
    <citation type="submission" date="2024-05" db="EMBL/GenBank/DDBJ databases">
        <authorList>
            <person name="Wallberg A."/>
        </authorList>
    </citation>
    <scope>NUCLEOTIDE SEQUENCE [LARGE SCALE GENOMIC DNA]</scope>
</reference>
<dbReference type="PANTHER" id="PTHR24379:SF121">
    <property type="entry name" value="C2H2-TYPE DOMAIN-CONTAINING PROTEIN"/>
    <property type="match status" value="1"/>
</dbReference>
<dbReference type="Gene3D" id="3.30.160.60">
    <property type="entry name" value="Classic Zinc Finger"/>
    <property type="match status" value="5"/>
</dbReference>
<keyword evidence="1" id="KW-0479">Metal-binding</keyword>
<dbReference type="PROSITE" id="PS00028">
    <property type="entry name" value="ZINC_FINGER_C2H2_1"/>
    <property type="match status" value="5"/>
</dbReference>
<feature type="compositionally biased region" description="Basic residues" evidence="6">
    <location>
        <begin position="171"/>
        <end position="180"/>
    </location>
</feature>
<feature type="non-terminal residue" evidence="8">
    <location>
        <position position="1066"/>
    </location>
</feature>
<feature type="domain" description="C2H2-type" evidence="7">
    <location>
        <begin position="528"/>
        <end position="556"/>
    </location>
</feature>
<evidence type="ECO:0000313" key="8">
    <source>
        <dbReference type="EMBL" id="CAL4125079.1"/>
    </source>
</evidence>
<feature type="region of interest" description="Disordered" evidence="6">
    <location>
        <begin position="122"/>
        <end position="224"/>
    </location>
</feature>
<dbReference type="GO" id="GO:0008270">
    <property type="term" value="F:zinc ion binding"/>
    <property type="evidence" value="ECO:0007669"/>
    <property type="project" value="UniProtKB-KW"/>
</dbReference>
<dbReference type="SUPFAM" id="SSF57667">
    <property type="entry name" value="beta-beta-alpha zinc fingers"/>
    <property type="match status" value="4"/>
</dbReference>
<evidence type="ECO:0000256" key="6">
    <source>
        <dbReference type="SAM" id="MobiDB-lite"/>
    </source>
</evidence>
<name>A0AAV2RJS2_MEGNR</name>
<keyword evidence="3 5" id="KW-0863">Zinc-finger</keyword>
<dbReference type="PANTHER" id="PTHR24379">
    <property type="entry name" value="KRAB AND ZINC FINGER DOMAIN-CONTAINING"/>
    <property type="match status" value="1"/>
</dbReference>
<dbReference type="FunFam" id="3.30.160.60:FF:000072">
    <property type="entry name" value="zinc finger protein 143 isoform X1"/>
    <property type="match status" value="1"/>
</dbReference>
<dbReference type="SMART" id="SM00355">
    <property type="entry name" value="ZnF_C2H2"/>
    <property type="match status" value="8"/>
</dbReference>
<gene>
    <name evidence="8" type="ORF">MNOR_LOCUS24974</name>
</gene>
<feature type="region of interest" description="Disordered" evidence="6">
    <location>
        <begin position="779"/>
        <end position="813"/>
    </location>
</feature>
<feature type="compositionally biased region" description="Polar residues" evidence="6">
    <location>
        <begin position="122"/>
        <end position="131"/>
    </location>
</feature>
<feature type="domain" description="C2H2-type" evidence="7">
    <location>
        <begin position="584"/>
        <end position="607"/>
    </location>
</feature>
<feature type="domain" description="C2H2-type" evidence="7">
    <location>
        <begin position="556"/>
        <end position="583"/>
    </location>
</feature>
<evidence type="ECO:0000256" key="1">
    <source>
        <dbReference type="ARBA" id="ARBA00022723"/>
    </source>
</evidence>